<sequence length="155" mass="16931">MTKQAVVAIDPASKQCVHIGEAGPEYLKELFDLGLILVPAKHNEAVKALHETHPDVFRLNSEPSRHSYPKITPPGLSGRIEAAFVSIAHQGDIGLATRLKLMHPSTDVDQESCAKYATVVLSRLVAALLATLPLEHSDRIQQELAEYLSSNFECP</sequence>
<reference evidence="1 2" key="1">
    <citation type="submission" date="2024-03" db="EMBL/GenBank/DDBJ databases">
        <title>Screening, Identification and Application of a Plant Lactobacillus Strain.</title>
        <authorList>
            <person name="Li Y.L."/>
        </authorList>
    </citation>
    <scope>NUCLEOTIDE SEQUENCE [LARGE SCALE GENOMIC DNA]</scope>
    <source>
        <strain evidence="1 2">JDB</strain>
    </source>
</reference>
<dbReference type="EMBL" id="JBBNAW010000001">
    <property type="protein sequence ID" value="MEK2607822.1"/>
    <property type="molecule type" value="Genomic_DNA"/>
</dbReference>
<evidence type="ECO:0000313" key="1">
    <source>
        <dbReference type="EMBL" id="MEK2607822.1"/>
    </source>
</evidence>
<protein>
    <recommendedName>
        <fullName evidence="3">DUF429 domain-containing protein</fullName>
    </recommendedName>
</protein>
<name>A0ABU8ZV57_9PSED</name>
<dbReference type="Proteomes" id="UP001386972">
    <property type="component" value="Unassembled WGS sequence"/>
</dbReference>
<accession>A0ABU8ZV57</accession>
<organism evidence="1 2">
    <name type="scientific">Pseudomonas shirazensis</name>
    <dbReference type="NCBI Taxonomy" id="2745494"/>
    <lineage>
        <taxon>Bacteria</taxon>
        <taxon>Pseudomonadati</taxon>
        <taxon>Pseudomonadota</taxon>
        <taxon>Gammaproteobacteria</taxon>
        <taxon>Pseudomonadales</taxon>
        <taxon>Pseudomonadaceae</taxon>
        <taxon>Pseudomonas</taxon>
    </lineage>
</organism>
<gene>
    <name evidence="1" type="ORF">WLF18_01690</name>
</gene>
<keyword evidence="2" id="KW-1185">Reference proteome</keyword>
<comment type="caution">
    <text evidence="1">The sequence shown here is derived from an EMBL/GenBank/DDBJ whole genome shotgun (WGS) entry which is preliminary data.</text>
</comment>
<evidence type="ECO:0000313" key="2">
    <source>
        <dbReference type="Proteomes" id="UP001386972"/>
    </source>
</evidence>
<proteinExistence type="predicted"/>
<dbReference type="RefSeq" id="WP_340610041.1">
    <property type="nucleotide sequence ID" value="NZ_JBBNAW010000001.1"/>
</dbReference>
<evidence type="ECO:0008006" key="3">
    <source>
        <dbReference type="Google" id="ProtNLM"/>
    </source>
</evidence>